<feature type="compositionally biased region" description="Acidic residues" evidence="1">
    <location>
        <begin position="452"/>
        <end position="462"/>
    </location>
</feature>
<dbReference type="InterPro" id="IPR010919">
    <property type="entry name" value="SAND-like_dom_sf"/>
</dbReference>
<sequence>MEEEEAMGNDGTVPERVQVMCNGYEGWLDLKTFLVYHGETTMRPTEFERYCGKGASKKWRNSVWKLDEYGNRKQTIGSYLVQIGLQSKSVIRKSKGGKLRTKPRYTKVDVQDPFAWEDLPIHYMPEPLPPMKEEQGAATLKFDIRNITTQDLAELAAFTRREDPRQNTLDVAPPVLQKNLPKPEDVDAFSKASVSKVYALGHSKSDNIEKRVTEQTILEDSREAYDALYAHIFGKADAPWDVINQGMIPKVLDKDLDLRLLFLAVQEEGGYDMVNLNKQWDAVAAAIDCQEQATTSATILEGLYKKYLLAFQKRWEEEQGGEDEDAPQEDDTSEGDQDREMLEGETGGKVETKPSSTSMDVDEETGRNKNSGAEWRVQRAGLEGANVNASGRDPGCGQCAQGDELQLKHHGTVTGDGPGSIEEQTGREACVPGGEETRRDDGRETQAPWDCMVEEGETEEDPTVPPHDHEGGEVEDTKGRQCMDALHAVGASFPARKIVVVDSDNDSDAGGFL</sequence>
<accession>A0A7S3U9B8</accession>
<organism evidence="3">
    <name type="scientific">Picocystis salinarum</name>
    <dbReference type="NCBI Taxonomy" id="88271"/>
    <lineage>
        <taxon>Eukaryota</taxon>
        <taxon>Viridiplantae</taxon>
        <taxon>Chlorophyta</taxon>
        <taxon>Picocystophyceae</taxon>
        <taxon>Picocystales</taxon>
        <taxon>Picocystaceae</taxon>
        <taxon>Picocystis</taxon>
    </lineage>
</organism>
<dbReference type="PROSITE" id="PS51011">
    <property type="entry name" value="ARID"/>
    <property type="match status" value="1"/>
</dbReference>
<dbReference type="AlphaFoldDB" id="A0A7S3U9B8"/>
<proteinExistence type="predicted"/>
<evidence type="ECO:0000259" key="2">
    <source>
        <dbReference type="PROSITE" id="PS51011"/>
    </source>
</evidence>
<feature type="region of interest" description="Disordered" evidence="1">
    <location>
        <begin position="409"/>
        <end position="477"/>
    </location>
</feature>
<reference evidence="3" key="1">
    <citation type="submission" date="2021-01" db="EMBL/GenBank/DDBJ databases">
        <authorList>
            <person name="Corre E."/>
            <person name="Pelletier E."/>
            <person name="Niang G."/>
            <person name="Scheremetjew M."/>
            <person name="Finn R."/>
            <person name="Kale V."/>
            <person name="Holt S."/>
            <person name="Cochrane G."/>
            <person name="Meng A."/>
            <person name="Brown T."/>
            <person name="Cohen L."/>
        </authorList>
    </citation>
    <scope>NUCLEOTIDE SEQUENCE</scope>
    <source>
        <strain evidence="3">CCMP1897</strain>
    </source>
</reference>
<dbReference type="Gene3D" id="3.10.390.10">
    <property type="entry name" value="SAND domain-like"/>
    <property type="match status" value="1"/>
</dbReference>
<name>A0A7S3U9B8_9CHLO</name>
<dbReference type="SUPFAM" id="SSF63763">
    <property type="entry name" value="SAND domain-like"/>
    <property type="match status" value="1"/>
</dbReference>
<dbReference type="InterPro" id="IPR036431">
    <property type="entry name" value="ARID_dom_sf"/>
</dbReference>
<dbReference type="SUPFAM" id="SSF46774">
    <property type="entry name" value="ARID-like"/>
    <property type="match status" value="1"/>
</dbReference>
<dbReference type="Gene3D" id="1.10.150.60">
    <property type="entry name" value="ARID DNA-binding domain"/>
    <property type="match status" value="1"/>
</dbReference>
<evidence type="ECO:0000256" key="1">
    <source>
        <dbReference type="SAM" id="MobiDB-lite"/>
    </source>
</evidence>
<feature type="compositionally biased region" description="Basic and acidic residues" evidence="1">
    <location>
        <begin position="435"/>
        <end position="444"/>
    </location>
</feature>
<feature type="compositionally biased region" description="Basic and acidic residues" evidence="1">
    <location>
        <begin position="336"/>
        <end position="352"/>
    </location>
</feature>
<dbReference type="SMART" id="SM00501">
    <property type="entry name" value="BRIGHT"/>
    <property type="match status" value="1"/>
</dbReference>
<gene>
    <name evidence="3" type="ORF">PSAL00342_LOCUS434</name>
</gene>
<dbReference type="SMART" id="SM01014">
    <property type="entry name" value="ARID"/>
    <property type="match status" value="1"/>
</dbReference>
<feature type="domain" description="ARID" evidence="2">
    <location>
        <begin position="219"/>
        <end position="316"/>
    </location>
</feature>
<evidence type="ECO:0000313" key="3">
    <source>
        <dbReference type="EMBL" id="CAE0606618.1"/>
    </source>
</evidence>
<dbReference type="GO" id="GO:0003677">
    <property type="term" value="F:DNA binding"/>
    <property type="evidence" value="ECO:0007669"/>
    <property type="project" value="InterPro"/>
</dbReference>
<protein>
    <recommendedName>
        <fullName evidence="2">ARID domain-containing protein</fullName>
    </recommendedName>
</protein>
<feature type="compositionally biased region" description="Basic and acidic residues" evidence="1">
    <location>
        <begin position="466"/>
        <end position="477"/>
    </location>
</feature>
<dbReference type="EMBL" id="HBIS01000520">
    <property type="protein sequence ID" value="CAE0606618.1"/>
    <property type="molecule type" value="Transcribed_RNA"/>
</dbReference>
<dbReference type="InterPro" id="IPR001606">
    <property type="entry name" value="ARID_dom"/>
</dbReference>
<dbReference type="Pfam" id="PF01388">
    <property type="entry name" value="ARID"/>
    <property type="match status" value="1"/>
</dbReference>
<feature type="region of interest" description="Disordered" evidence="1">
    <location>
        <begin position="316"/>
        <end position="375"/>
    </location>
</feature>
<dbReference type="CDD" id="cd16100">
    <property type="entry name" value="ARID"/>
    <property type="match status" value="1"/>
</dbReference>
<feature type="compositionally biased region" description="Acidic residues" evidence="1">
    <location>
        <begin position="318"/>
        <end position="335"/>
    </location>
</feature>